<dbReference type="PANTHER" id="PTHR23300">
    <property type="entry name" value="METHANETHIOL OXIDASE"/>
    <property type="match status" value="1"/>
</dbReference>
<keyword evidence="2" id="KW-0711">Selenium</keyword>
<reference evidence="3" key="1">
    <citation type="submission" date="2016-12" db="EMBL/GenBank/DDBJ databases">
        <title>An insight into the sialome and mialome of the sand fly, Nyssomyia neivai.</title>
        <authorList>
            <person name="Sebastian V."/>
            <person name="Goulart T.M."/>
            <person name="Oliveira W."/>
            <person name="Calvo E."/>
            <person name="Oliveira L.F."/>
            <person name="Pinto M.C."/>
            <person name="Rosselino A.M."/>
            <person name="Ribeiro J.M."/>
        </authorList>
    </citation>
    <scope>NUCLEOTIDE SEQUENCE</scope>
</reference>
<dbReference type="SUPFAM" id="SSF75011">
    <property type="entry name" value="3-carboxy-cis,cis-mucoante lactonizing enzyme"/>
    <property type="match status" value="1"/>
</dbReference>
<sequence>MPSCGPGYPTPLAAMAGPREKILYVITVQPNKEHPEGDYLSTVDVDPDSPTYCQVIHRTYTNRPNDEIHHCGWNTCSSCHQTDEKCIPKRNKLILPSLTGDTIFVMSTEKDPLAPELIKVIDGEEMRKLDCSAPHTSHCLADGNIMISTMGDAEGNAKGDFVLLDTNFNLTETWTRGEKKAACGYDFWYQPYFDVMVSSEWGPPRQFRRGFHAADLEDYGTHLNFYRWSTRELIESVDLGKEGVTPLEVRFMHNPKRAEGYVGCAVYSKVFRFYKPEDSEKFIVEKVIDVPPKEMGNLQKMNGMMTDILISLDDRFLYFSNWTHGDVRQYDISDPAKPKLTGQVFLNGACVSDSGIVVTKDRELDSQPDPVFIKGRRLEGGPQMLQLSLDGKRLYVSSSLYSPWDKQFYPKMVQAGGTIVQLDVDTVNGGMKLNPNFIVDFANEPNGPTLPHEMRYPGGDCTSDIWLAQD</sequence>
<protein>
    <recommendedName>
        <fullName evidence="4">Methanethiol oxidase</fullName>
    </recommendedName>
</protein>
<dbReference type="PANTHER" id="PTHR23300:SF0">
    <property type="entry name" value="METHANETHIOL OXIDASE"/>
    <property type="match status" value="1"/>
</dbReference>
<dbReference type="GO" id="GO:0008430">
    <property type="term" value="F:selenium binding"/>
    <property type="evidence" value="ECO:0007669"/>
    <property type="project" value="InterPro"/>
</dbReference>
<accession>A0A1L8DCK3</accession>
<dbReference type="EMBL" id="GFDF01009883">
    <property type="protein sequence ID" value="JAV04201.1"/>
    <property type="molecule type" value="Transcribed_RNA"/>
</dbReference>
<evidence type="ECO:0008006" key="4">
    <source>
        <dbReference type="Google" id="ProtNLM"/>
    </source>
</evidence>
<evidence type="ECO:0000256" key="1">
    <source>
        <dbReference type="ARBA" id="ARBA00005606"/>
    </source>
</evidence>
<evidence type="ECO:0000313" key="3">
    <source>
        <dbReference type="EMBL" id="JAV04201.1"/>
    </source>
</evidence>
<name>A0A1L8DCK3_9DIPT</name>
<dbReference type="InterPro" id="IPR008826">
    <property type="entry name" value="Se-bd"/>
</dbReference>
<organism evidence="3">
    <name type="scientific">Nyssomyia neivai</name>
    <dbReference type="NCBI Taxonomy" id="330878"/>
    <lineage>
        <taxon>Eukaryota</taxon>
        <taxon>Metazoa</taxon>
        <taxon>Ecdysozoa</taxon>
        <taxon>Arthropoda</taxon>
        <taxon>Hexapoda</taxon>
        <taxon>Insecta</taxon>
        <taxon>Pterygota</taxon>
        <taxon>Neoptera</taxon>
        <taxon>Endopterygota</taxon>
        <taxon>Diptera</taxon>
        <taxon>Nematocera</taxon>
        <taxon>Psychodoidea</taxon>
        <taxon>Psychodidae</taxon>
        <taxon>Nyssomyia</taxon>
    </lineage>
</organism>
<evidence type="ECO:0000256" key="2">
    <source>
        <dbReference type="ARBA" id="ARBA00023266"/>
    </source>
</evidence>
<proteinExistence type="inferred from homology"/>
<dbReference type="AlphaFoldDB" id="A0A1L8DCK3"/>
<comment type="similarity">
    <text evidence="1">Belongs to the selenium-binding protein family.</text>
</comment>
<dbReference type="Pfam" id="PF05694">
    <property type="entry name" value="SBP56"/>
    <property type="match status" value="1"/>
</dbReference>